<gene>
    <name evidence="1" type="ORF">LTR05_008758</name>
</gene>
<reference evidence="1 2" key="1">
    <citation type="submission" date="2023-08" db="EMBL/GenBank/DDBJ databases">
        <title>Black Yeasts Isolated from many extreme environments.</title>
        <authorList>
            <person name="Coleine C."/>
            <person name="Stajich J.E."/>
            <person name="Selbmann L."/>
        </authorList>
    </citation>
    <scope>NUCLEOTIDE SEQUENCE [LARGE SCALE GENOMIC DNA]</scope>
    <source>
        <strain evidence="1 2">CCFEE 5910</strain>
    </source>
</reference>
<evidence type="ECO:0000313" key="1">
    <source>
        <dbReference type="EMBL" id="KAK5080191.1"/>
    </source>
</evidence>
<protein>
    <submittedName>
        <fullName evidence="1">Uncharacterized protein</fullName>
    </submittedName>
</protein>
<organism evidence="1 2">
    <name type="scientific">Lithohypha guttulata</name>
    <dbReference type="NCBI Taxonomy" id="1690604"/>
    <lineage>
        <taxon>Eukaryota</taxon>
        <taxon>Fungi</taxon>
        <taxon>Dikarya</taxon>
        <taxon>Ascomycota</taxon>
        <taxon>Pezizomycotina</taxon>
        <taxon>Eurotiomycetes</taxon>
        <taxon>Chaetothyriomycetidae</taxon>
        <taxon>Chaetothyriales</taxon>
        <taxon>Trichomeriaceae</taxon>
        <taxon>Lithohypha</taxon>
    </lineage>
</organism>
<dbReference type="EMBL" id="JAVRRJ010000019">
    <property type="protein sequence ID" value="KAK5080191.1"/>
    <property type="molecule type" value="Genomic_DNA"/>
</dbReference>
<evidence type="ECO:0000313" key="2">
    <source>
        <dbReference type="Proteomes" id="UP001309876"/>
    </source>
</evidence>
<proteinExistence type="predicted"/>
<sequence>MAVQLHKSTSAQRRLTIQQRKHIAQRKRSRLVSALNKAKVRNATWQNGAIELKHDLVNLCHKLSSSRMVSVATLTEDDDIFKVTEELESRVDDRLRELKQARKFQVRQTQQLRTLKEIHKQERAEQEQAHERLVADLRLSLNKTEGELKDVQACHTIRLIIDRDRSWQVQHREHPLQAELDLLKQSVKDLTQINKDMTHTDWELRANLPIALHFTERPTPGATCSLDYVCRSGQVNQGPRSDGGRERQKE</sequence>
<accession>A0AAN7SL92</accession>
<comment type="caution">
    <text evidence="1">The sequence shown here is derived from an EMBL/GenBank/DDBJ whole genome shotgun (WGS) entry which is preliminary data.</text>
</comment>
<keyword evidence="2" id="KW-1185">Reference proteome</keyword>
<name>A0AAN7SL92_9EURO</name>
<dbReference type="AlphaFoldDB" id="A0AAN7SL92"/>
<dbReference type="Proteomes" id="UP001309876">
    <property type="component" value="Unassembled WGS sequence"/>
</dbReference>